<sequence>MNGLTLGDIVDRLGGELCGEGSLLIERVAALETAGEGDIAFVTAKHAAAGHASSASALIVPVALAGQFAATHIACRDPQLYFARVATLFHPLPIARPGIHPSAVVSPSASLAPGVEIGPHVVIGDHAVIGEGVILSAGSFVGEGARIGSATILYARAVVEHHCVVGEHCILHPGCVIGADGFGNAFAGDHWEKIPQIGRVIIGNSVEIGANTTVDRGALADTVIEDGVRLDNLIHIAHNCHIGRHTAMAACVGVAGSTRMGAYCLVGGAGMVSGHLDIGDRVQISGGTLVAKSIRKPGVYTAVYPLAEHKEWLTNAARVRQLDSLFSRVKELERELDELKNSEKCK</sequence>
<dbReference type="HAMAP" id="MF_00523">
    <property type="entry name" value="LpxD"/>
    <property type="match status" value="1"/>
</dbReference>
<dbReference type="GO" id="GO:0016020">
    <property type="term" value="C:membrane"/>
    <property type="evidence" value="ECO:0007669"/>
    <property type="project" value="GOC"/>
</dbReference>
<dbReference type="InterPro" id="IPR056729">
    <property type="entry name" value="GMPPB_C"/>
</dbReference>
<evidence type="ECO:0000256" key="5">
    <source>
        <dbReference type="ARBA" id="ARBA00023098"/>
    </source>
</evidence>
<dbReference type="AlphaFoldDB" id="A0A248LM04"/>
<gene>
    <name evidence="7" type="primary">lpxD</name>
    <name evidence="10" type="ORF">LHGZ1_2352</name>
</gene>
<dbReference type="CDD" id="cd03352">
    <property type="entry name" value="LbH_LpxD"/>
    <property type="match status" value="1"/>
</dbReference>
<accession>A0A248LM04</accession>
<keyword evidence="6 7" id="KW-0012">Acyltransferase</keyword>
<dbReference type="RefSeq" id="WP_088861162.1">
    <property type="nucleotide sequence ID" value="NZ_CP022115.1"/>
</dbReference>
<dbReference type="Proteomes" id="UP000197424">
    <property type="component" value="Chromosome"/>
</dbReference>
<evidence type="ECO:0000256" key="2">
    <source>
        <dbReference type="ARBA" id="ARBA00022556"/>
    </source>
</evidence>
<dbReference type="Gene3D" id="3.40.1390.10">
    <property type="entry name" value="MurE/MurF, N-terminal domain"/>
    <property type="match status" value="1"/>
</dbReference>
<dbReference type="Gene3D" id="1.20.5.170">
    <property type="match status" value="1"/>
</dbReference>
<dbReference type="InterPro" id="IPR011004">
    <property type="entry name" value="Trimer_LpxA-like_sf"/>
</dbReference>
<dbReference type="NCBIfam" id="TIGR01853">
    <property type="entry name" value="lipid_A_lpxD"/>
    <property type="match status" value="1"/>
</dbReference>
<evidence type="ECO:0000259" key="9">
    <source>
        <dbReference type="Pfam" id="PF25087"/>
    </source>
</evidence>
<evidence type="ECO:0000256" key="6">
    <source>
        <dbReference type="ARBA" id="ARBA00023315"/>
    </source>
</evidence>
<dbReference type="GO" id="GO:0009245">
    <property type="term" value="P:lipid A biosynthetic process"/>
    <property type="evidence" value="ECO:0007669"/>
    <property type="project" value="UniProtKB-UniRule"/>
</dbReference>
<evidence type="ECO:0000256" key="4">
    <source>
        <dbReference type="ARBA" id="ARBA00022737"/>
    </source>
</evidence>
<evidence type="ECO:0000313" key="10">
    <source>
        <dbReference type="EMBL" id="ASJ25183.1"/>
    </source>
</evidence>
<dbReference type="Gene3D" id="2.160.10.10">
    <property type="entry name" value="Hexapeptide repeat proteins"/>
    <property type="match status" value="1"/>
</dbReference>
<keyword evidence="5 7" id="KW-0443">Lipid metabolism</keyword>
<comment type="function">
    <text evidence="7">Catalyzes the N-acylation of UDP-3-O-acylglucosamine using 3-hydroxyacyl-ACP as the acyl donor. Is involved in the biosynthesis of lipid A, a phosphorylated glycolipid that anchors the lipopolysaccharide to the outer membrane of the cell.</text>
</comment>
<feature type="active site" description="Proton acceptor" evidence="7">
    <location>
        <position position="238"/>
    </location>
</feature>
<dbReference type="GO" id="GO:0016410">
    <property type="term" value="F:N-acyltransferase activity"/>
    <property type="evidence" value="ECO:0007669"/>
    <property type="project" value="InterPro"/>
</dbReference>
<evidence type="ECO:0000256" key="3">
    <source>
        <dbReference type="ARBA" id="ARBA00022679"/>
    </source>
</evidence>
<keyword evidence="4 7" id="KW-0677">Repeat</keyword>
<evidence type="ECO:0000313" key="11">
    <source>
        <dbReference type="Proteomes" id="UP000197424"/>
    </source>
</evidence>
<comment type="pathway">
    <text evidence="7">Bacterial outer membrane biogenesis; LPS lipid A biosynthesis.</text>
</comment>
<keyword evidence="1 7" id="KW-0444">Lipid biosynthesis</keyword>
<dbReference type="PANTHER" id="PTHR43378:SF2">
    <property type="entry name" value="UDP-3-O-ACYLGLUCOSAMINE N-ACYLTRANSFERASE 1, MITOCHONDRIAL-RELATED"/>
    <property type="match status" value="1"/>
</dbReference>
<dbReference type="GO" id="GO:0103118">
    <property type="term" value="F:UDP-3-O-[(3R)-3-hydroxyacyl]-glucosamine N-acyltransferase activity"/>
    <property type="evidence" value="ECO:0007669"/>
    <property type="project" value="UniProtKB-EC"/>
</dbReference>
<dbReference type="PANTHER" id="PTHR43378">
    <property type="entry name" value="UDP-3-O-ACYLGLUCOSAMINE N-ACYLTRANSFERASE"/>
    <property type="match status" value="1"/>
</dbReference>
<reference evidence="11" key="1">
    <citation type="submission" date="2017-06" db="EMBL/GenBank/DDBJ databases">
        <title>Whole genome sequence of Laribacter hongkongensis LHGZ1.</title>
        <authorList>
            <person name="Chen D."/>
            <person name="Wu H."/>
            <person name="Chen J."/>
        </authorList>
    </citation>
    <scope>NUCLEOTIDE SEQUENCE [LARGE SCALE GENOMIC DNA]</scope>
    <source>
        <strain evidence="11">LHGZ1</strain>
    </source>
</reference>
<dbReference type="SUPFAM" id="SSF51161">
    <property type="entry name" value="Trimeric LpxA-like enzymes"/>
    <property type="match status" value="1"/>
</dbReference>
<dbReference type="Pfam" id="PF04613">
    <property type="entry name" value="LpxD"/>
    <property type="match status" value="1"/>
</dbReference>
<dbReference type="UniPathway" id="UPA00973"/>
<dbReference type="InterPro" id="IPR007691">
    <property type="entry name" value="LpxD"/>
</dbReference>
<evidence type="ECO:0000259" key="8">
    <source>
        <dbReference type="Pfam" id="PF04613"/>
    </source>
</evidence>
<dbReference type="NCBIfam" id="NF002060">
    <property type="entry name" value="PRK00892.1"/>
    <property type="match status" value="1"/>
</dbReference>
<dbReference type="EMBL" id="CP022115">
    <property type="protein sequence ID" value="ASJ25183.1"/>
    <property type="molecule type" value="Genomic_DNA"/>
</dbReference>
<name>A0A248LM04_9NEIS</name>
<dbReference type="EC" id="2.3.1.191" evidence="7"/>
<evidence type="ECO:0000256" key="1">
    <source>
        <dbReference type="ARBA" id="ARBA00022516"/>
    </source>
</evidence>
<protein>
    <recommendedName>
        <fullName evidence="7">UDP-3-O-acylglucosamine N-acyltransferase</fullName>
        <ecNumber evidence="7">2.3.1.191</ecNumber>
    </recommendedName>
</protein>
<keyword evidence="3 7" id="KW-0808">Transferase</keyword>
<keyword evidence="2 7" id="KW-0441">Lipid A biosynthesis</keyword>
<evidence type="ECO:0000256" key="7">
    <source>
        <dbReference type="HAMAP-Rule" id="MF_00523"/>
    </source>
</evidence>
<comment type="catalytic activity">
    <reaction evidence="7">
        <text>a UDP-3-O-[(3R)-3-hydroxyacyl]-alpha-D-glucosamine + a (3R)-hydroxyacyl-[ACP] = a UDP-2-N,3-O-bis[(3R)-3-hydroxyacyl]-alpha-D-glucosamine + holo-[ACP] + H(+)</text>
        <dbReference type="Rhea" id="RHEA:53836"/>
        <dbReference type="Rhea" id="RHEA-COMP:9685"/>
        <dbReference type="Rhea" id="RHEA-COMP:9945"/>
        <dbReference type="ChEBI" id="CHEBI:15378"/>
        <dbReference type="ChEBI" id="CHEBI:64479"/>
        <dbReference type="ChEBI" id="CHEBI:78827"/>
        <dbReference type="ChEBI" id="CHEBI:137740"/>
        <dbReference type="ChEBI" id="CHEBI:137748"/>
        <dbReference type="EC" id="2.3.1.191"/>
    </reaction>
</comment>
<dbReference type="OrthoDB" id="9784739at2"/>
<feature type="domain" description="UDP-3-O-[3-hydroxymyristoyl] glucosamine N-acyltransferase non-repeat region" evidence="8">
    <location>
        <begin position="23"/>
        <end position="88"/>
    </location>
</feature>
<dbReference type="InterPro" id="IPR020573">
    <property type="entry name" value="UDP_GlcNAc_AcTrfase_non-rep"/>
</dbReference>
<comment type="subunit">
    <text evidence="7">Homotrimer.</text>
</comment>
<dbReference type="Pfam" id="PF25087">
    <property type="entry name" value="GMPPB_C"/>
    <property type="match status" value="1"/>
</dbReference>
<comment type="similarity">
    <text evidence="7">Belongs to the transferase hexapeptide repeat family. LpxD subfamily.</text>
</comment>
<organism evidence="10 11">
    <name type="scientific">Laribacter hongkongensis</name>
    <dbReference type="NCBI Taxonomy" id="168471"/>
    <lineage>
        <taxon>Bacteria</taxon>
        <taxon>Pseudomonadati</taxon>
        <taxon>Pseudomonadota</taxon>
        <taxon>Betaproteobacteria</taxon>
        <taxon>Neisseriales</taxon>
        <taxon>Aquaspirillaceae</taxon>
        <taxon>Laribacter</taxon>
    </lineage>
</organism>
<proteinExistence type="inferred from homology"/>
<feature type="domain" description="Mannose-1-phosphate guanyltransferase C-terminal" evidence="9">
    <location>
        <begin position="100"/>
        <end position="180"/>
    </location>
</feature>